<dbReference type="Proteomes" id="UP000642819">
    <property type="component" value="Unassembled WGS sequence"/>
</dbReference>
<protein>
    <submittedName>
        <fullName evidence="1">Uncharacterized protein</fullName>
    </submittedName>
</protein>
<proteinExistence type="predicted"/>
<accession>A0ABQ3GK85</accession>
<name>A0ABQ3GK85_9MICC</name>
<sequence length="93" mass="9658">MTTGATAPDEGNGPSPAAEHVQRVVAGGEWPAAMDSSGETEVDEALAALDAAANRPLDEHVAVFEDVHARLRESLEASEHLQAEPDESAGPDE</sequence>
<dbReference type="EMBL" id="BMXK01000008">
    <property type="protein sequence ID" value="GHD08970.1"/>
    <property type="molecule type" value="Genomic_DNA"/>
</dbReference>
<dbReference type="RefSeq" id="WP_189350360.1">
    <property type="nucleotide sequence ID" value="NZ_BMXK01000008.1"/>
</dbReference>
<keyword evidence="2" id="KW-1185">Reference proteome</keyword>
<evidence type="ECO:0000313" key="1">
    <source>
        <dbReference type="EMBL" id="GHD08970.1"/>
    </source>
</evidence>
<evidence type="ECO:0000313" key="2">
    <source>
        <dbReference type="Proteomes" id="UP000642819"/>
    </source>
</evidence>
<organism evidence="1 2">
    <name type="scientific">Zhihengliuella salsuginis</name>
    <dbReference type="NCBI Taxonomy" id="578222"/>
    <lineage>
        <taxon>Bacteria</taxon>
        <taxon>Bacillati</taxon>
        <taxon>Actinomycetota</taxon>
        <taxon>Actinomycetes</taxon>
        <taxon>Micrococcales</taxon>
        <taxon>Micrococcaceae</taxon>
        <taxon>Zhihengliuella</taxon>
    </lineage>
</organism>
<reference evidence="2" key="1">
    <citation type="journal article" date="2019" name="Int. J. Syst. Evol. Microbiol.">
        <title>The Global Catalogue of Microorganisms (GCM) 10K type strain sequencing project: providing services to taxonomists for standard genome sequencing and annotation.</title>
        <authorList>
            <consortium name="The Broad Institute Genomics Platform"/>
            <consortium name="The Broad Institute Genome Sequencing Center for Infectious Disease"/>
            <person name="Wu L."/>
            <person name="Ma J."/>
        </authorList>
    </citation>
    <scope>NUCLEOTIDE SEQUENCE [LARGE SCALE GENOMIC DNA]</scope>
    <source>
        <strain evidence="2">KCTC 19466</strain>
    </source>
</reference>
<comment type="caution">
    <text evidence="1">The sequence shown here is derived from an EMBL/GenBank/DDBJ whole genome shotgun (WGS) entry which is preliminary data.</text>
</comment>
<gene>
    <name evidence="1" type="ORF">GCM10008096_21330</name>
</gene>